<organism evidence="1">
    <name type="scientific">Rhizophora mucronata</name>
    <name type="common">Asiatic mangrove</name>
    <dbReference type="NCBI Taxonomy" id="61149"/>
    <lineage>
        <taxon>Eukaryota</taxon>
        <taxon>Viridiplantae</taxon>
        <taxon>Streptophyta</taxon>
        <taxon>Embryophyta</taxon>
        <taxon>Tracheophyta</taxon>
        <taxon>Spermatophyta</taxon>
        <taxon>Magnoliopsida</taxon>
        <taxon>eudicotyledons</taxon>
        <taxon>Gunneridae</taxon>
        <taxon>Pentapetalae</taxon>
        <taxon>rosids</taxon>
        <taxon>fabids</taxon>
        <taxon>Malpighiales</taxon>
        <taxon>Rhizophoraceae</taxon>
        <taxon>Rhizophora</taxon>
    </lineage>
</organism>
<protein>
    <submittedName>
        <fullName evidence="1">Uncharacterized protein</fullName>
    </submittedName>
</protein>
<evidence type="ECO:0000313" key="1">
    <source>
        <dbReference type="EMBL" id="MBX69610.1"/>
    </source>
</evidence>
<proteinExistence type="predicted"/>
<accession>A0A2P2QRI8</accession>
<sequence length="84" mass="9352">MAICVLFPVRYPISSLPNKLQAKAINCCAIGTINEYHSINQCSVVEIYPAPTSLGQVKLCGSRIQPQFWIIYMLAITSNMLFSK</sequence>
<dbReference type="EMBL" id="GGEC01089126">
    <property type="protein sequence ID" value="MBX69610.1"/>
    <property type="molecule type" value="Transcribed_RNA"/>
</dbReference>
<reference evidence="1" key="1">
    <citation type="submission" date="2018-02" db="EMBL/GenBank/DDBJ databases">
        <title>Rhizophora mucronata_Transcriptome.</title>
        <authorList>
            <person name="Meera S.P."/>
            <person name="Sreeshan A."/>
            <person name="Augustine A."/>
        </authorList>
    </citation>
    <scope>NUCLEOTIDE SEQUENCE</scope>
    <source>
        <tissue evidence="1">Leaf</tissue>
    </source>
</reference>
<dbReference type="AlphaFoldDB" id="A0A2P2QRI8"/>
<name>A0A2P2QRI8_RHIMU</name>